<evidence type="ECO:0000313" key="3">
    <source>
        <dbReference type="Proteomes" id="UP000507470"/>
    </source>
</evidence>
<dbReference type="SMART" id="SM00005">
    <property type="entry name" value="DEATH"/>
    <property type="match status" value="1"/>
</dbReference>
<dbReference type="Gene3D" id="3.40.50.300">
    <property type="entry name" value="P-loop containing nucleotide triphosphate hydrolases"/>
    <property type="match status" value="1"/>
</dbReference>
<protein>
    <recommendedName>
        <fullName evidence="1">Death domain-containing protein</fullName>
    </recommendedName>
</protein>
<organism evidence="2 3">
    <name type="scientific">Mytilus coruscus</name>
    <name type="common">Sea mussel</name>
    <dbReference type="NCBI Taxonomy" id="42192"/>
    <lineage>
        <taxon>Eukaryota</taxon>
        <taxon>Metazoa</taxon>
        <taxon>Spiralia</taxon>
        <taxon>Lophotrochozoa</taxon>
        <taxon>Mollusca</taxon>
        <taxon>Bivalvia</taxon>
        <taxon>Autobranchia</taxon>
        <taxon>Pteriomorphia</taxon>
        <taxon>Mytilida</taxon>
        <taxon>Mytiloidea</taxon>
        <taxon>Mytilidae</taxon>
        <taxon>Mytilinae</taxon>
        <taxon>Mytilus</taxon>
    </lineage>
</organism>
<dbReference type="InterPro" id="IPR011029">
    <property type="entry name" value="DEATH-like_dom_sf"/>
</dbReference>
<feature type="domain" description="Death" evidence="1">
    <location>
        <begin position="687"/>
        <end position="748"/>
    </location>
</feature>
<dbReference type="Proteomes" id="UP000507470">
    <property type="component" value="Unassembled WGS sequence"/>
</dbReference>
<dbReference type="InterPro" id="IPR027417">
    <property type="entry name" value="P-loop_NTPase"/>
</dbReference>
<dbReference type="CDD" id="cd01670">
    <property type="entry name" value="Death"/>
    <property type="match status" value="1"/>
</dbReference>
<dbReference type="Pfam" id="PF00531">
    <property type="entry name" value="Death"/>
    <property type="match status" value="1"/>
</dbReference>
<proteinExistence type="predicted"/>
<sequence length="770" mass="88926">MKKYEPQHAGRIEREWTNNNSESYNHVLKIAVDWKSLVDFVMKMTKLVEANFKDLQREMIGRGHFIRFRGHTIILRLPDMNEQKQLSWNDTNIWPGSTDTALRPDWFNNKNDLLQLLSEELVPSFDSRILVVGAYEAGKTTLVSNLIGKAIPRERQSTDGIDVYFGKLLFDLKTQKLLKKTKGFHSFPKAIYQKIVSYLKSVRVEDVKQQKGALPAKTQHDIPNDDILQKLSKKIDEFEDDSFTDHASDQEVIPIPVLDFAGQIVYHATHQTFIPSHGIYLVTFNGSRHLNDSLSDRRDEKRITILENIRQWVSSILLYSHPDNKDYPILMFVATHRDLICQEDIPNRRSQLLNTLSACFTDENIKRHIMLQKLFFVNALNENDPEMEELRACISKTITENPHATDVPDAIPCRLIASILSIWNVKSYENVDLLYSGFVAVVLDRQHDLVVQTEHNSMAVYIVHKERKELITRDLASCVRECLEQNLARISEVYSLSFTSDNLTKRYVPFDVKLKSGCLSPTCLLDAQNVNSIETNWVCDNHKYVTPKSELDIWYTDRTTLQCTDSCQGILDAVLSMLLNDAQLLCICNSLTKDEVRKMAFHLGVSNTKLDAIGSDSIPMNKFYSLRICREKNKSCKDFIKAMETAKINRHTMCQILRQEEVAADLPDKILNLPPSDEMLHKLFLRIGKEWMVLGLELGLEIERLEQIEYDNPKVLREVSRQMLYCWRNREDVSTIRELLHALERSGRNPHLITEILENCESYPKLIPVD</sequence>
<keyword evidence="3" id="KW-1185">Reference proteome</keyword>
<gene>
    <name evidence="2" type="ORF">MCOR_57056</name>
</gene>
<evidence type="ECO:0000313" key="2">
    <source>
        <dbReference type="EMBL" id="CAC5425213.1"/>
    </source>
</evidence>
<dbReference type="GO" id="GO:0007165">
    <property type="term" value="P:signal transduction"/>
    <property type="evidence" value="ECO:0007669"/>
    <property type="project" value="InterPro"/>
</dbReference>
<dbReference type="EMBL" id="CACVKT020010219">
    <property type="protein sequence ID" value="CAC5425213.1"/>
    <property type="molecule type" value="Genomic_DNA"/>
</dbReference>
<dbReference type="AlphaFoldDB" id="A0A6J8EZJ3"/>
<dbReference type="Gene3D" id="1.10.533.10">
    <property type="entry name" value="Death Domain, Fas"/>
    <property type="match status" value="1"/>
</dbReference>
<dbReference type="InterPro" id="IPR000488">
    <property type="entry name" value="Death_dom"/>
</dbReference>
<accession>A0A6J8EZJ3</accession>
<name>A0A6J8EZJ3_MYTCO</name>
<dbReference type="SUPFAM" id="SSF47986">
    <property type="entry name" value="DEATH domain"/>
    <property type="match status" value="1"/>
</dbReference>
<dbReference type="SUPFAM" id="SSF52540">
    <property type="entry name" value="P-loop containing nucleoside triphosphate hydrolases"/>
    <property type="match status" value="1"/>
</dbReference>
<dbReference type="PROSITE" id="PS50017">
    <property type="entry name" value="DEATH_DOMAIN"/>
    <property type="match status" value="1"/>
</dbReference>
<evidence type="ECO:0000259" key="1">
    <source>
        <dbReference type="PROSITE" id="PS50017"/>
    </source>
</evidence>
<reference evidence="2 3" key="1">
    <citation type="submission" date="2020-06" db="EMBL/GenBank/DDBJ databases">
        <authorList>
            <person name="Li R."/>
            <person name="Bekaert M."/>
        </authorList>
    </citation>
    <scope>NUCLEOTIDE SEQUENCE [LARGE SCALE GENOMIC DNA]</scope>
    <source>
        <strain evidence="3">wild</strain>
    </source>
</reference>